<evidence type="ECO:0000259" key="2">
    <source>
        <dbReference type="Pfam" id="PF07926"/>
    </source>
</evidence>
<name>A0A8K0MUI0_COCNU</name>
<dbReference type="GO" id="GO:0005643">
    <property type="term" value="C:nuclear pore"/>
    <property type="evidence" value="ECO:0007669"/>
    <property type="project" value="TreeGrafter"/>
</dbReference>
<dbReference type="EMBL" id="CM017872">
    <property type="protein sequence ID" value="KAG1327011.1"/>
    <property type="molecule type" value="Genomic_DNA"/>
</dbReference>
<dbReference type="AlphaFoldDB" id="A0A8K0MUI0"/>
<reference evidence="3" key="2">
    <citation type="submission" date="2019-07" db="EMBL/GenBank/DDBJ databases">
        <authorList>
            <person name="Yang Y."/>
            <person name="Bocs S."/>
            <person name="Baudouin L."/>
        </authorList>
    </citation>
    <scope>NUCLEOTIDE SEQUENCE</scope>
    <source>
        <tissue evidence="3">Spear leaf of Hainan Tall coconut</tissue>
    </source>
</reference>
<organism evidence="3 4">
    <name type="scientific">Cocos nucifera</name>
    <name type="common">Coconut palm</name>
    <dbReference type="NCBI Taxonomy" id="13894"/>
    <lineage>
        <taxon>Eukaryota</taxon>
        <taxon>Viridiplantae</taxon>
        <taxon>Streptophyta</taxon>
        <taxon>Embryophyta</taxon>
        <taxon>Tracheophyta</taxon>
        <taxon>Spermatophyta</taxon>
        <taxon>Magnoliopsida</taxon>
        <taxon>Liliopsida</taxon>
        <taxon>Arecaceae</taxon>
        <taxon>Arecoideae</taxon>
        <taxon>Cocoseae</taxon>
        <taxon>Attaleinae</taxon>
        <taxon>Cocos</taxon>
    </lineage>
</organism>
<keyword evidence="1" id="KW-0175">Coiled coil</keyword>
<keyword evidence="4" id="KW-1185">Reference proteome</keyword>
<dbReference type="PANTHER" id="PTHR18898">
    <property type="entry name" value="NUCLEOPROTEIN TPR-RELATED"/>
    <property type="match status" value="1"/>
</dbReference>
<evidence type="ECO:0000313" key="3">
    <source>
        <dbReference type="EMBL" id="KAG1327011.1"/>
    </source>
</evidence>
<proteinExistence type="predicted"/>
<accession>A0A8K0MUI0</accession>
<comment type="caution">
    <text evidence="3">The sequence shown here is derived from an EMBL/GenBank/DDBJ whole genome shotgun (WGS) entry which is preliminary data.</text>
</comment>
<evidence type="ECO:0000313" key="4">
    <source>
        <dbReference type="Proteomes" id="UP000797356"/>
    </source>
</evidence>
<evidence type="ECO:0000256" key="1">
    <source>
        <dbReference type="SAM" id="Coils"/>
    </source>
</evidence>
<dbReference type="PANTHER" id="PTHR18898:SF2">
    <property type="entry name" value="NUCLEOPROTEIN TPR"/>
    <property type="match status" value="1"/>
</dbReference>
<feature type="coiled-coil region" evidence="1">
    <location>
        <begin position="1"/>
        <end position="67"/>
    </location>
</feature>
<sequence>MEKLKKEAQACKDYMLQYKEKAHMNKVSLAQIESAHEEYKTEVEILKKSLEDEVLSLRNKAFELEKNYILKCVEAASAMDSKEKELSSVLAETSGLRDEIAQKMTQIEVLEFQILSLKDDLDMEHKRWQNSQDNYQRQVVLQAETLQELTNTSKELSSLQSEVPKLWEILDVQKTENVIIPTLFPSTHFIDYVGFTLSSL</sequence>
<dbReference type="GO" id="GO:0017056">
    <property type="term" value="F:structural constituent of nuclear pore"/>
    <property type="evidence" value="ECO:0007669"/>
    <property type="project" value="TreeGrafter"/>
</dbReference>
<dbReference type="GO" id="GO:0006406">
    <property type="term" value="P:mRNA export from nucleus"/>
    <property type="evidence" value="ECO:0007669"/>
    <property type="project" value="TreeGrafter"/>
</dbReference>
<gene>
    <name evidence="3" type="ORF">COCNU_01G009450</name>
</gene>
<feature type="domain" description="Nucleoprotein TPR/MLP1-2" evidence="2">
    <location>
        <begin position="92"/>
        <end position="168"/>
    </location>
</feature>
<dbReference type="OrthoDB" id="343070at2759"/>
<dbReference type="Proteomes" id="UP000797356">
    <property type="component" value="Chromosome 1"/>
</dbReference>
<dbReference type="GO" id="GO:0006606">
    <property type="term" value="P:protein import into nucleus"/>
    <property type="evidence" value="ECO:0007669"/>
    <property type="project" value="InterPro"/>
</dbReference>
<dbReference type="Pfam" id="PF07926">
    <property type="entry name" value="TPR_MLP1_2"/>
    <property type="match status" value="1"/>
</dbReference>
<protein>
    <submittedName>
        <fullName evidence="3">Putative Nuclear-pore anchor</fullName>
    </submittedName>
</protein>
<dbReference type="InterPro" id="IPR012929">
    <property type="entry name" value="Nucleoprot-TPR/MLP1-2_dom"/>
</dbReference>
<reference evidence="3" key="1">
    <citation type="journal article" date="2017" name="Gigascience">
        <title>The genome draft of coconut (Cocos nucifera).</title>
        <authorList>
            <person name="Xiao Y."/>
            <person name="Xu P."/>
            <person name="Fan H."/>
            <person name="Baudouin L."/>
            <person name="Xia W."/>
            <person name="Bocs S."/>
            <person name="Xu J."/>
            <person name="Li Q."/>
            <person name="Guo A."/>
            <person name="Zhou L."/>
            <person name="Li J."/>
            <person name="Wu Y."/>
            <person name="Ma Z."/>
            <person name="Armero A."/>
            <person name="Issali A.E."/>
            <person name="Liu N."/>
            <person name="Peng M."/>
            <person name="Yang Y."/>
        </authorList>
    </citation>
    <scope>NUCLEOTIDE SEQUENCE</scope>
    <source>
        <tissue evidence="3">Spear leaf of Hainan Tall coconut</tissue>
    </source>
</reference>